<evidence type="ECO:0000313" key="13">
    <source>
        <dbReference type="Proteomes" id="UP001521181"/>
    </source>
</evidence>
<evidence type="ECO:0000256" key="5">
    <source>
        <dbReference type="ARBA" id="ARBA00023015"/>
    </source>
</evidence>
<dbReference type="InterPro" id="IPR000394">
    <property type="entry name" value="RNA_pol_sigma_54"/>
</dbReference>
<dbReference type="InterPro" id="IPR007046">
    <property type="entry name" value="RNA_pol_sigma_54_core-bd"/>
</dbReference>
<dbReference type="PANTHER" id="PTHR32248">
    <property type="entry name" value="RNA POLYMERASE SIGMA-54 FACTOR"/>
    <property type="match status" value="1"/>
</dbReference>
<evidence type="ECO:0000313" key="12">
    <source>
        <dbReference type="EMBL" id="MCE5975142.1"/>
    </source>
</evidence>
<dbReference type="InterPro" id="IPR038709">
    <property type="entry name" value="RpoN_core-bd_sf"/>
</dbReference>
<keyword evidence="4 9" id="KW-0548">Nucleotidyltransferase</keyword>
<dbReference type="InterPro" id="IPR007634">
    <property type="entry name" value="RNA_pol_sigma_54_DNA-bd"/>
</dbReference>
<keyword evidence="2 9" id="KW-0240">DNA-directed RNA polymerase</keyword>
<feature type="domain" description="RNA polymerase sigma factor 54 DNA-binding" evidence="10">
    <location>
        <begin position="257"/>
        <end position="410"/>
    </location>
</feature>
<comment type="similarity">
    <text evidence="1 9">Belongs to the sigma-54 factor family.</text>
</comment>
<comment type="caution">
    <text evidence="12">The sequence shown here is derived from an EMBL/GenBank/DDBJ whole genome shotgun (WGS) entry which is preliminary data.</text>
</comment>
<dbReference type="PROSITE" id="PS50044">
    <property type="entry name" value="SIGMA54_3"/>
    <property type="match status" value="1"/>
</dbReference>
<dbReference type="PIRSF" id="PIRSF000774">
    <property type="entry name" value="RpoN"/>
    <property type="match status" value="1"/>
</dbReference>
<keyword evidence="8 9" id="KW-0804">Transcription</keyword>
<accession>A0ABS8YZA6</accession>
<dbReference type="PANTHER" id="PTHR32248:SF4">
    <property type="entry name" value="RNA POLYMERASE SIGMA-54 FACTOR"/>
    <property type="match status" value="1"/>
</dbReference>
<evidence type="ECO:0000256" key="1">
    <source>
        <dbReference type="ARBA" id="ARBA00008798"/>
    </source>
</evidence>
<evidence type="ECO:0000256" key="6">
    <source>
        <dbReference type="ARBA" id="ARBA00023082"/>
    </source>
</evidence>
<keyword evidence="7 9" id="KW-0238">DNA-binding</keyword>
<keyword evidence="6 9" id="KW-0731">Sigma factor</keyword>
<keyword evidence="5 9" id="KW-0805">Transcription regulation</keyword>
<dbReference type="Pfam" id="PF04963">
    <property type="entry name" value="Sigma54_CBD"/>
    <property type="match status" value="1"/>
</dbReference>
<evidence type="ECO:0000256" key="8">
    <source>
        <dbReference type="ARBA" id="ARBA00023163"/>
    </source>
</evidence>
<evidence type="ECO:0000256" key="2">
    <source>
        <dbReference type="ARBA" id="ARBA00022478"/>
    </source>
</evidence>
<protein>
    <recommendedName>
        <fullName evidence="9">RNA polymerase sigma-54 factor</fullName>
    </recommendedName>
</protein>
<dbReference type="Gene3D" id="1.10.10.1330">
    <property type="entry name" value="RNA polymerase sigma-54 factor, core-binding domain"/>
    <property type="match status" value="1"/>
</dbReference>
<keyword evidence="3 9" id="KW-0808">Transferase</keyword>
<dbReference type="Proteomes" id="UP001521181">
    <property type="component" value="Unassembled WGS sequence"/>
</dbReference>
<gene>
    <name evidence="12" type="primary">rpoN</name>
    <name evidence="12" type="ORF">LZA78_16835</name>
</gene>
<evidence type="ECO:0000256" key="7">
    <source>
        <dbReference type="ARBA" id="ARBA00023125"/>
    </source>
</evidence>
<evidence type="ECO:0000256" key="9">
    <source>
        <dbReference type="PIRNR" id="PIRNR000774"/>
    </source>
</evidence>
<dbReference type="PROSITE" id="PS00718">
    <property type="entry name" value="SIGMA54_2"/>
    <property type="match status" value="1"/>
</dbReference>
<evidence type="ECO:0000256" key="4">
    <source>
        <dbReference type="ARBA" id="ARBA00022695"/>
    </source>
</evidence>
<reference evidence="12 13" key="1">
    <citation type="submission" date="2021-12" db="EMBL/GenBank/DDBJ databases">
        <title>Sinirhodobacter sp. WL0062 is a bacterium isolated from seawater.</title>
        <authorList>
            <person name="Wang L."/>
            <person name="He W."/>
            <person name="Zhang D.-F."/>
        </authorList>
    </citation>
    <scope>NUCLEOTIDE SEQUENCE [LARGE SCALE GENOMIC DNA]</scope>
    <source>
        <strain evidence="12 13">WL0062</strain>
    </source>
</reference>
<dbReference type="Gene3D" id="1.10.10.60">
    <property type="entry name" value="Homeodomain-like"/>
    <property type="match status" value="1"/>
</dbReference>
<proteinExistence type="inferred from homology"/>
<evidence type="ECO:0000256" key="3">
    <source>
        <dbReference type="ARBA" id="ARBA00022679"/>
    </source>
</evidence>
<keyword evidence="13" id="KW-1185">Reference proteome</keyword>
<evidence type="ECO:0000259" key="11">
    <source>
        <dbReference type="Pfam" id="PF04963"/>
    </source>
</evidence>
<organism evidence="12 13">
    <name type="scientific">Rhodobacter flavimaris</name>
    <dbReference type="NCBI Taxonomy" id="2907145"/>
    <lineage>
        <taxon>Bacteria</taxon>
        <taxon>Pseudomonadati</taxon>
        <taxon>Pseudomonadota</taxon>
        <taxon>Alphaproteobacteria</taxon>
        <taxon>Rhodobacterales</taxon>
        <taxon>Rhodobacter group</taxon>
        <taxon>Rhodobacter</taxon>
    </lineage>
</organism>
<dbReference type="PRINTS" id="PR00045">
    <property type="entry name" value="SIGMA54FCT"/>
</dbReference>
<evidence type="ECO:0000259" key="10">
    <source>
        <dbReference type="Pfam" id="PF04552"/>
    </source>
</evidence>
<dbReference type="Pfam" id="PF04552">
    <property type="entry name" value="Sigma54_DBD"/>
    <property type="match status" value="1"/>
</dbReference>
<sequence length="419" mass="45073">MTPDLRRAIGLLKLSNQELAHEIALEARSNAALVLREPAQDLALSIFRREPHRQPPLAVPGGGGGMAEALGVAGSPGLHDHILSELRLSLRSADEIEIGEVLALSVSPWGWLDRDLGEIADELGRPVAQVEAVLRKAQQIEPAGLLARDLRECLWLQAADRDVLSPVMETILDNLGLLGAGKLEELADLAATSTDKVRATLALIRSFDPKPGLRFDPAPPPESEPDILVRRKAGGWVVDLNRSTLPEVSVDQDDAHTSEQRKKAEVLVRAVSRRNETLLRLAAEIVRRQKDWLEQGPSHLAPMNFATLAAELELHETTVGRLAAGRMMATPRGAVTLRALCSAAIATQNGDQVSAVALRHRISGMIAQEGRRPLSDAQIAARLEADGILLARRTVAKYRAQLGIASAAERGANSGVGCV</sequence>
<dbReference type="NCBIfam" id="TIGR02395">
    <property type="entry name" value="rpoN_sigma"/>
    <property type="match status" value="1"/>
</dbReference>
<dbReference type="EMBL" id="JAJUOS010000018">
    <property type="protein sequence ID" value="MCE5975142.1"/>
    <property type="molecule type" value="Genomic_DNA"/>
</dbReference>
<feature type="domain" description="RNA polymerase sigma factor 54 core-binding" evidence="11">
    <location>
        <begin position="74"/>
        <end position="252"/>
    </location>
</feature>
<name>A0ABS8YZA6_9RHOB</name>
<comment type="function">
    <text evidence="9">Sigma factors are initiation factors that promote the attachment of RNA polymerase to specific initiation sites and are then released.</text>
</comment>